<keyword evidence="2" id="KW-0238">DNA-binding</keyword>
<proteinExistence type="predicted"/>
<dbReference type="GO" id="GO:0003677">
    <property type="term" value="F:DNA binding"/>
    <property type="evidence" value="ECO:0007669"/>
    <property type="project" value="UniProtKB-KW"/>
</dbReference>
<organism evidence="6 7">
    <name type="scientific">Xenorhabdus mauleonii</name>
    <dbReference type="NCBI Taxonomy" id="351675"/>
    <lineage>
        <taxon>Bacteria</taxon>
        <taxon>Pseudomonadati</taxon>
        <taxon>Pseudomonadota</taxon>
        <taxon>Gammaproteobacteria</taxon>
        <taxon>Enterobacterales</taxon>
        <taxon>Morganellaceae</taxon>
        <taxon>Xenorhabdus</taxon>
    </lineage>
</organism>
<keyword evidence="1" id="KW-0805">Transcription regulation</keyword>
<reference evidence="7" key="1">
    <citation type="submission" date="2016-10" db="EMBL/GenBank/DDBJ databases">
        <authorList>
            <person name="Varghese N."/>
            <person name="Submissions S."/>
        </authorList>
    </citation>
    <scope>NUCLEOTIDE SEQUENCE [LARGE SCALE GENOMIC DNA]</scope>
    <source>
        <strain evidence="7">DSM 17908</strain>
    </source>
</reference>
<evidence type="ECO:0000313" key="5">
    <source>
        <dbReference type="EMBL" id="PHM36282.1"/>
    </source>
</evidence>
<sequence>MMKIAKGEYGQISLNGKNYPCFISMAMDLIGGKWKGVILYYLKDKSKRFSEIRKDIPHITEMTLSIQLKKLERDGLILRDVYGDKPPIKVVYSLTDFGKSFKPVFESLSVWAFEVSNDA</sequence>
<dbReference type="SUPFAM" id="SSF46785">
    <property type="entry name" value="Winged helix' DNA-binding domain"/>
    <property type="match status" value="1"/>
</dbReference>
<reference evidence="6" key="2">
    <citation type="submission" date="2016-10" db="EMBL/GenBank/DDBJ databases">
        <authorList>
            <person name="de Groot N.N."/>
        </authorList>
    </citation>
    <scope>NUCLEOTIDE SEQUENCE [LARGE SCALE GENOMIC DNA]</scope>
    <source>
        <strain evidence="6">DSM 17908</strain>
    </source>
</reference>
<evidence type="ECO:0000256" key="1">
    <source>
        <dbReference type="ARBA" id="ARBA00023015"/>
    </source>
</evidence>
<name>A0A1I3XT17_9GAMM</name>
<dbReference type="CDD" id="cd00090">
    <property type="entry name" value="HTH_ARSR"/>
    <property type="match status" value="1"/>
</dbReference>
<dbReference type="PROSITE" id="PS51118">
    <property type="entry name" value="HTH_HXLR"/>
    <property type="match status" value="1"/>
</dbReference>
<accession>A0A1I3XT17</accession>
<protein>
    <submittedName>
        <fullName evidence="5 6">Transcriptional regulator</fullName>
    </submittedName>
</protein>
<evidence type="ECO:0000313" key="6">
    <source>
        <dbReference type="EMBL" id="SFK22623.1"/>
    </source>
</evidence>
<evidence type="ECO:0000313" key="7">
    <source>
        <dbReference type="Proteomes" id="UP000198919"/>
    </source>
</evidence>
<dbReference type="InterPro" id="IPR002577">
    <property type="entry name" value="HTH_HxlR"/>
</dbReference>
<gene>
    <name evidence="6" type="ORF">SAMN05421680_13819</name>
    <name evidence="5" type="ORF">Xmau_04291</name>
</gene>
<evidence type="ECO:0000313" key="8">
    <source>
        <dbReference type="Proteomes" id="UP000224607"/>
    </source>
</evidence>
<dbReference type="EMBL" id="FORG01000038">
    <property type="protein sequence ID" value="SFK22623.1"/>
    <property type="molecule type" value="Genomic_DNA"/>
</dbReference>
<reference evidence="5 8" key="3">
    <citation type="journal article" date="2017" name="Nat. Microbiol.">
        <title>Natural product diversity associated with the nematode symbionts Photorhabdus and Xenorhabdus.</title>
        <authorList>
            <person name="Tobias N.J."/>
            <person name="Wolff H."/>
            <person name="Djahanschiri B."/>
            <person name="Grundmann F."/>
            <person name="Kronenwerth M."/>
            <person name="Shi Y.M."/>
            <person name="Simonyi S."/>
            <person name="Grun P."/>
            <person name="Shapiro-Ilan D."/>
            <person name="Pidot S.J."/>
            <person name="Stinear T.P."/>
            <person name="Ebersberger I."/>
            <person name="Bode H.B."/>
        </authorList>
    </citation>
    <scope>NUCLEOTIDE SEQUENCE [LARGE SCALE GENOMIC DNA]</scope>
    <source>
        <strain evidence="5 8">DSM 17908</strain>
    </source>
</reference>
<dbReference type="PANTHER" id="PTHR33204:SF29">
    <property type="entry name" value="TRANSCRIPTIONAL REGULATOR"/>
    <property type="match status" value="1"/>
</dbReference>
<feature type="domain" description="HTH hxlR-type" evidence="4">
    <location>
        <begin position="21"/>
        <end position="119"/>
    </location>
</feature>
<keyword evidence="8" id="KW-1185">Reference proteome</keyword>
<dbReference type="PANTHER" id="PTHR33204">
    <property type="entry name" value="TRANSCRIPTIONAL REGULATOR, MARR FAMILY"/>
    <property type="match status" value="1"/>
</dbReference>
<dbReference type="GO" id="GO:0006355">
    <property type="term" value="P:regulation of DNA-templated transcription"/>
    <property type="evidence" value="ECO:0007669"/>
    <property type="project" value="UniProtKB-ARBA"/>
</dbReference>
<dbReference type="InterPro" id="IPR036388">
    <property type="entry name" value="WH-like_DNA-bd_sf"/>
</dbReference>
<dbReference type="Pfam" id="PF01638">
    <property type="entry name" value="HxlR"/>
    <property type="match status" value="1"/>
</dbReference>
<dbReference type="AlphaFoldDB" id="A0A1I3XT17"/>
<keyword evidence="3" id="KW-0804">Transcription</keyword>
<dbReference type="EMBL" id="NITY01000029">
    <property type="protein sequence ID" value="PHM36282.1"/>
    <property type="molecule type" value="Genomic_DNA"/>
</dbReference>
<dbReference type="InterPro" id="IPR036390">
    <property type="entry name" value="WH_DNA-bd_sf"/>
</dbReference>
<dbReference type="Gene3D" id="1.10.10.10">
    <property type="entry name" value="Winged helix-like DNA-binding domain superfamily/Winged helix DNA-binding domain"/>
    <property type="match status" value="1"/>
</dbReference>
<evidence type="ECO:0000256" key="2">
    <source>
        <dbReference type="ARBA" id="ARBA00023125"/>
    </source>
</evidence>
<dbReference type="Proteomes" id="UP000198919">
    <property type="component" value="Unassembled WGS sequence"/>
</dbReference>
<dbReference type="RefSeq" id="WP_211284521.1">
    <property type="nucleotide sequence ID" value="NZ_CAWNQB010000022.1"/>
</dbReference>
<dbReference type="InterPro" id="IPR011991">
    <property type="entry name" value="ArsR-like_HTH"/>
</dbReference>
<evidence type="ECO:0000259" key="4">
    <source>
        <dbReference type="PROSITE" id="PS51118"/>
    </source>
</evidence>
<dbReference type="STRING" id="351675.SAMN05421680_13819"/>
<dbReference type="Proteomes" id="UP000224607">
    <property type="component" value="Unassembled WGS sequence"/>
</dbReference>
<evidence type="ECO:0000256" key="3">
    <source>
        <dbReference type="ARBA" id="ARBA00023163"/>
    </source>
</evidence>